<protein>
    <submittedName>
        <fullName evidence="1">Uncharacterized protein</fullName>
    </submittedName>
</protein>
<evidence type="ECO:0000313" key="7">
    <source>
        <dbReference type="Proteomes" id="UP000029084"/>
    </source>
</evidence>
<dbReference type="AlphaFoldDB" id="A0A088E2M9"/>
<reference evidence="9 10" key="2">
    <citation type="journal article" date="2015" name="Genome Announc.">
        <title>Complete Genome Sequences of Evolved Arsenate-Resistant Metallosphaera sedula Strains.</title>
        <authorList>
            <person name="Ai C."/>
            <person name="McCarthy S."/>
            <person name="Schackwitz W."/>
            <person name="Martin J."/>
            <person name="Lipzen A."/>
            <person name="Blum P."/>
        </authorList>
    </citation>
    <scope>NUCLEOTIDE SEQUENCE [LARGE SCALE GENOMIC DNA]</scope>
    <source>
        <strain evidence="4 10">ARS120-1</strain>
        <strain evidence="5 9">ARS120-2</strain>
        <strain evidence="2 12">ARS50-1</strain>
        <strain evidence="3 11">ARS50-2</strain>
    </source>
</reference>
<dbReference type="EMBL" id="CP012172">
    <property type="protein sequence ID" value="AKV73534.1"/>
    <property type="molecule type" value="Genomic_DNA"/>
</dbReference>
<reference evidence="6 8" key="3">
    <citation type="submission" date="2015-07" db="EMBL/GenBank/DDBJ databases">
        <title>Physiological, transcriptional responses and genome re-sequencing of acid resistant extremely thermoacidophilic Metallosphaera sedula SARC-M1.</title>
        <authorList>
            <person name="Ai C."/>
            <person name="McCarthy S."/>
            <person name="Eckrich V."/>
            <person name="Rudrappa D."/>
            <person name="Qiu G."/>
            <person name="Blum P."/>
        </authorList>
    </citation>
    <scope>NUCLEOTIDE SEQUENCE [LARGE SCALE GENOMIC DNA]</scope>
    <source>
        <strain evidence="6 8">SARC-M1</strain>
    </source>
</reference>
<dbReference type="Proteomes" id="UP000061362">
    <property type="component" value="Chromosome"/>
</dbReference>
<evidence type="ECO:0000313" key="10">
    <source>
        <dbReference type="Proteomes" id="UP000062398"/>
    </source>
</evidence>
<evidence type="ECO:0000313" key="2">
    <source>
        <dbReference type="EMBL" id="AKV73534.1"/>
    </source>
</evidence>
<dbReference type="Proteomes" id="UP000068832">
    <property type="component" value="Chromosome"/>
</dbReference>
<reference evidence="1 7" key="1">
    <citation type="journal article" date="2014" name="J. Bacteriol.">
        <title>Role of an Archaeal PitA Transporter in the Copper and Arsenic Resistance of Metallosphaera sedula, an Extreme Thermoacidophile.</title>
        <authorList>
            <person name="McCarthy S."/>
            <person name="Ai C."/>
            <person name="Wheaton G."/>
            <person name="Tevatia R."/>
            <person name="Eckrich V."/>
            <person name="Kelly R."/>
            <person name="Blum P."/>
        </authorList>
    </citation>
    <scope>NUCLEOTIDE SEQUENCE [LARGE SCALE GENOMIC DNA]</scope>
    <source>
        <strain evidence="1 7">CuR1</strain>
    </source>
</reference>
<dbReference type="Proteomes" id="UP000062398">
    <property type="component" value="Chromosome"/>
</dbReference>
<accession>A0A088E2M9</accession>
<evidence type="ECO:0000313" key="8">
    <source>
        <dbReference type="Proteomes" id="UP000056255"/>
    </source>
</evidence>
<dbReference type="Proteomes" id="UP000029084">
    <property type="component" value="Chromosome"/>
</dbReference>
<dbReference type="RefSeq" id="WP_012020347.1">
    <property type="nucleotide sequence ID" value="NZ_AP019770.1"/>
</dbReference>
<evidence type="ECO:0000313" key="12">
    <source>
        <dbReference type="Proteomes" id="UP000068832"/>
    </source>
</evidence>
<dbReference type="GeneID" id="91754829"/>
<dbReference type="EMBL" id="CP008822">
    <property type="protein sequence ID" value="AIM26546.1"/>
    <property type="molecule type" value="Genomic_DNA"/>
</dbReference>
<dbReference type="OrthoDB" id="43776at2157"/>
<evidence type="ECO:0000313" key="5">
    <source>
        <dbReference type="EMBL" id="AKV80268.1"/>
    </source>
</evidence>
<dbReference type="Proteomes" id="UP000062475">
    <property type="component" value="Chromosome"/>
</dbReference>
<dbReference type="EMBL" id="CP012175">
    <property type="protein sequence ID" value="AKV80268.1"/>
    <property type="molecule type" value="Genomic_DNA"/>
</dbReference>
<evidence type="ECO:0000313" key="1">
    <source>
        <dbReference type="EMBL" id="AIM26546.1"/>
    </source>
</evidence>
<evidence type="ECO:0000313" key="6">
    <source>
        <dbReference type="EMBL" id="AKV82514.1"/>
    </source>
</evidence>
<organism evidence="1 7">
    <name type="scientific">Metallosphaera sedula</name>
    <dbReference type="NCBI Taxonomy" id="43687"/>
    <lineage>
        <taxon>Archaea</taxon>
        <taxon>Thermoproteota</taxon>
        <taxon>Thermoprotei</taxon>
        <taxon>Sulfolobales</taxon>
        <taxon>Sulfolobaceae</taxon>
        <taxon>Metallosphaera</taxon>
    </lineage>
</organism>
<evidence type="ECO:0000313" key="9">
    <source>
        <dbReference type="Proteomes" id="UP000061362"/>
    </source>
</evidence>
<proteinExistence type="predicted"/>
<dbReference type="Proteomes" id="UP000056255">
    <property type="component" value="Chromosome"/>
</dbReference>
<evidence type="ECO:0000313" key="4">
    <source>
        <dbReference type="EMBL" id="AKV78023.1"/>
    </source>
</evidence>
<name>A0A088E2M9_9CREN</name>
<dbReference type="EMBL" id="CP012174">
    <property type="protein sequence ID" value="AKV78023.1"/>
    <property type="molecule type" value="Genomic_DNA"/>
</dbReference>
<dbReference type="EMBL" id="CP012173">
    <property type="protein sequence ID" value="AKV75776.1"/>
    <property type="molecule type" value="Genomic_DNA"/>
</dbReference>
<sequence length="213" mass="23428" precursor="true">MKVAYVILILVVGSVFAGLAIHQELVSSSLPLENLKGKTYSLVNGSIALYLNLNTTEISPGQAIHIIAMMYYRGNEPLIINSSYFSLPAPYPCAQSRPIGLNIFKGYYTEANISKAEPLILIAPGVYDCPNLFLATQYKLLPSSDSMQLIYQGKVVDTIPNEFSLNVSGYWIPNNSSTSIIPQGSFTTFQPGIYTVQLLDYFNQSVLGYFTVT</sequence>
<dbReference type="PATRIC" id="fig|43687.5.peg.393"/>
<dbReference type="EMBL" id="CP012176">
    <property type="protein sequence ID" value="AKV82514.1"/>
    <property type="molecule type" value="Genomic_DNA"/>
</dbReference>
<evidence type="ECO:0000313" key="3">
    <source>
        <dbReference type="EMBL" id="AKV75776.1"/>
    </source>
</evidence>
<gene>
    <name evidence="1" type="ORF">HA72_0382</name>
    <name evidence="2" type="ORF">MsedA_0395</name>
    <name evidence="3" type="ORF">MsedB_0395</name>
    <name evidence="4" type="ORF">MsedC_0394</name>
    <name evidence="5" type="ORF">MsedD_0395</name>
    <name evidence="6" type="ORF">MsedE_0395</name>
</gene>
<dbReference type="OMA" id="FFAHTIY"/>
<evidence type="ECO:0000313" key="11">
    <source>
        <dbReference type="Proteomes" id="UP000062475"/>
    </source>
</evidence>